<keyword evidence="2" id="KW-0560">Oxidoreductase</keyword>
<dbReference type="RefSeq" id="WP_340295079.1">
    <property type="nucleotide sequence ID" value="NZ_JBBEOI010000204.1"/>
</dbReference>
<dbReference type="Pfam" id="PF05138">
    <property type="entry name" value="PaaA_PaaC"/>
    <property type="match status" value="1"/>
</dbReference>
<accession>A0ABV7WK11</accession>
<evidence type="ECO:0000313" key="3">
    <source>
        <dbReference type="Proteomes" id="UP001595685"/>
    </source>
</evidence>
<dbReference type="GO" id="GO:0097266">
    <property type="term" value="F:phenylacetyl-CoA 1,2-epoxidase activity"/>
    <property type="evidence" value="ECO:0007669"/>
    <property type="project" value="UniProtKB-EC"/>
</dbReference>
<organism evidence="2 3">
    <name type="scientific">Aquipuribacter hungaricus</name>
    <dbReference type="NCBI Taxonomy" id="545624"/>
    <lineage>
        <taxon>Bacteria</taxon>
        <taxon>Bacillati</taxon>
        <taxon>Actinomycetota</taxon>
        <taxon>Actinomycetes</taxon>
        <taxon>Micrococcales</taxon>
        <taxon>Intrasporangiaceae</taxon>
        <taxon>Aquipuribacter</taxon>
    </lineage>
</organism>
<dbReference type="SUPFAM" id="SSF47240">
    <property type="entry name" value="Ferritin-like"/>
    <property type="match status" value="1"/>
</dbReference>
<dbReference type="InterPro" id="IPR052703">
    <property type="entry name" value="Aromatic_CoA_ox/epox"/>
</dbReference>
<dbReference type="NCBIfam" id="TIGR02158">
    <property type="entry name" value="PA_CoA_Oxy3"/>
    <property type="match status" value="1"/>
</dbReference>
<dbReference type="InterPro" id="IPR012347">
    <property type="entry name" value="Ferritin-like"/>
</dbReference>
<reference evidence="3" key="1">
    <citation type="journal article" date="2019" name="Int. J. Syst. Evol. Microbiol.">
        <title>The Global Catalogue of Microorganisms (GCM) 10K type strain sequencing project: providing services to taxonomists for standard genome sequencing and annotation.</title>
        <authorList>
            <consortium name="The Broad Institute Genomics Platform"/>
            <consortium name="The Broad Institute Genome Sequencing Center for Infectious Disease"/>
            <person name="Wu L."/>
            <person name="Ma J."/>
        </authorList>
    </citation>
    <scope>NUCLEOTIDE SEQUENCE [LARGE SCALE GENOMIC DNA]</scope>
    <source>
        <strain evidence="3">NCAIM B.02333</strain>
    </source>
</reference>
<dbReference type="EMBL" id="JBHRWW010000013">
    <property type="protein sequence ID" value="MFC3689830.1"/>
    <property type="molecule type" value="Genomic_DNA"/>
</dbReference>
<dbReference type="PIRSF" id="PIRSF037834">
    <property type="entry name" value="PA_CoA_Oase3"/>
    <property type="match status" value="1"/>
</dbReference>
<dbReference type="Proteomes" id="UP001595685">
    <property type="component" value="Unassembled WGS sequence"/>
</dbReference>
<dbReference type="PANTHER" id="PTHR30458:SF0">
    <property type="entry name" value="1,2-PHENYLACETYL-COA EPOXIDASE, SUBUNIT C"/>
    <property type="match status" value="1"/>
</dbReference>
<evidence type="ECO:0000313" key="2">
    <source>
        <dbReference type="EMBL" id="MFC3689830.1"/>
    </source>
</evidence>
<evidence type="ECO:0000256" key="1">
    <source>
        <dbReference type="SAM" id="MobiDB-lite"/>
    </source>
</evidence>
<name>A0ABV7WK11_9MICO</name>
<keyword evidence="3" id="KW-1185">Reference proteome</keyword>
<sequence length="272" mass="28957">MSAAATGRTATTPGTTAAAGTAQGPDVAAYTLRLADDALVLAQRLGEWAARGPTIEEDVALLNTGLDLLGQARTLLARVGELDGTGRTEDELAFLRDERDFVNAQVMELPVGDFGQTVARQLLVSAYQVPLFAALTASTDPTLAAVAAKAVKEVRYHLDHAASWVVRLGDGTEESARRVQAGLDAVWPYAAELFETDDVLARCVAAGVAPDPAPLRERWDSTVDAVLADARLRRPTTTWAPTGGRRGVHTEHLGYLLAEMQHVARSHPGATW</sequence>
<feature type="region of interest" description="Disordered" evidence="1">
    <location>
        <begin position="1"/>
        <end position="22"/>
    </location>
</feature>
<dbReference type="EC" id="1.14.13.149" evidence="2"/>
<gene>
    <name evidence="2" type="primary">paaC</name>
    <name evidence="2" type="ORF">ACFOLH_15885</name>
</gene>
<dbReference type="InterPro" id="IPR009078">
    <property type="entry name" value="Ferritin-like_SF"/>
</dbReference>
<dbReference type="Gene3D" id="1.20.1260.10">
    <property type="match status" value="1"/>
</dbReference>
<proteinExistence type="predicted"/>
<dbReference type="InterPro" id="IPR011882">
    <property type="entry name" value="PaaC"/>
</dbReference>
<dbReference type="PANTHER" id="PTHR30458">
    <property type="entry name" value="PHENYLACETIC ACID DEGRADATION PROTEIN PAA"/>
    <property type="match status" value="1"/>
</dbReference>
<comment type="caution">
    <text evidence="2">The sequence shown here is derived from an EMBL/GenBank/DDBJ whole genome shotgun (WGS) entry which is preliminary data.</text>
</comment>
<dbReference type="InterPro" id="IPR007814">
    <property type="entry name" value="PaaA_PaaC"/>
</dbReference>
<protein>
    <submittedName>
        <fullName evidence="2">1,2-phenylacetyl-CoA epoxidase subunit PaaC</fullName>
        <ecNumber evidence="2">1.14.13.149</ecNumber>
    </submittedName>
</protein>